<evidence type="ECO:0000256" key="2">
    <source>
        <dbReference type="ARBA" id="ARBA00022475"/>
    </source>
</evidence>
<keyword evidence="7 8" id="KW-0472">Membrane</keyword>
<sequence length="171" mass="18319">MKYASLLKSELAVVRAELTRVDAKCQTLAGLSGAAAAFTATQVAGHGPGTTRWTLGVAGVLLAAATVLLLTKVLRPHLGISGFCQYADLTSDEAEALFTHGCSAWHREQMPAYDPTRYDPAKIEADDIELIDLIALSRLVRRKYRWLRRAIDLSVVGVVFIGLGVLAGAIA</sequence>
<organism evidence="10 11">
    <name type="scientific">Actinoallomurus oryzae</name>
    <dbReference type="NCBI Taxonomy" id="502180"/>
    <lineage>
        <taxon>Bacteria</taxon>
        <taxon>Bacillati</taxon>
        <taxon>Actinomycetota</taxon>
        <taxon>Actinomycetes</taxon>
        <taxon>Streptosporangiales</taxon>
        <taxon>Thermomonosporaceae</taxon>
        <taxon>Actinoallomurus</taxon>
    </lineage>
</organism>
<evidence type="ECO:0000256" key="7">
    <source>
        <dbReference type="ARBA" id="ARBA00023136"/>
    </source>
</evidence>
<evidence type="ECO:0000313" key="10">
    <source>
        <dbReference type="EMBL" id="GAA4522866.1"/>
    </source>
</evidence>
<evidence type="ECO:0000313" key="11">
    <source>
        <dbReference type="Proteomes" id="UP001500503"/>
    </source>
</evidence>
<dbReference type="RefSeq" id="WP_345475938.1">
    <property type="nucleotide sequence ID" value="NZ_BAABHF010000096.1"/>
</dbReference>
<reference evidence="11" key="1">
    <citation type="journal article" date="2019" name="Int. J. Syst. Evol. Microbiol.">
        <title>The Global Catalogue of Microorganisms (GCM) 10K type strain sequencing project: providing services to taxonomists for standard genome sequencing and annotation.</title>
        <authorList>
            <consortium name="The Broad Institute Genomics Platform"/>
            <consortium name="The Broad Institute Genome Sequencing Center for Infectious Disease"/>
            <person name="Wu L."/>
            <person name="Ma J."/>
        </authorList>
    </citation>
    <scope>NUCLEOTIDE SEQUENCE [LARGE SCALE GENOMIC DNA]</scope>
    <source>
        <strain evidence="11">JCM 17933</strain>
    </source>
</reference>
<evidence type="ECO:0000256" key="3">
    <source>
        <dbReference type="ARBA" id="ARBA00022692"/>
    </source>
</evidence>
<name>A0ABP8R9R3_9ACTN</name>
<keyword evidence="2" id="KW-1003">Cell membrane</keyword>
<accession>A0ABP8R9R3</accession>
<keyword evidence="6" id="KW-0051">Antiviral defense</keyword>
<evidence type="ECO:0000256" key="1">
    <source>
        <dbReference type="ARBA" id="ARBA00004236"/>
    </source>
</evidence>
<feature type="domain" description="Pycsar effector protein" evidence="9">
    <location>
        <begin position="7"/>
        <end position="167"/>
    </location>
</feature>
<dbReference type="InterPro" id="IPR043760">
    <property type="entry name" value="PycTM_dom"/>
</dbReference>
<evidence type="ECO:0000256" key="5">
    <source>
        <dbReference type="ARBA" id="ARBA00022989"/>
    </source>
</evidence>
<keyword evidence="11" id="KW-1185">Reference proteome</keyword>
<dbReference type="EMBL" id="BAABHF010000096">
    <property type="protein sequence ID" value="GAA4522866.1"/>
    <property type="molecule type" value="Genomic_DNA"/>
</dbReference>
<gene>
    <name evidence="10" type="ORF">GCM10023191_102360</name>
</gene>
<evidence type="ECO:0000256" key="4">
    <source>
        <dbReference type="ARBA" id="ARBA00022741"/>
    </source>
</evidence>
<evidence type="ECO:0000259" key="9">
    <source>
        <dbReference type="Pfam" id="PF18967"/>
    </source>
</evidence>
<comment type="subcellular location">
    <subcellularLocation>
        <location evidence="1">Cell membrane</location>
    </subcellularLocation>
</comment>
<keyword evidence="3 8" id="KW-0812">Transmembrane</keyword>
<protein>
    <recommendedName>
        <fullName evidence="9">Pycsar effector protein domain-containing protein</fullName>
    </recommendedName>
</protein>
<keyword evidence="5 8" id="KW-1133">Transmembrane helix</keyword>
<evidence type="ECO:0000256" key="8">
    <source>
        <dbReference type="SAM" id="Phobius"/>
    </source>
</evidence>
<feature type="transmembrane region" description="Helical" evidence="8">
    <location>
        <begin position="150"/>
        <end position="170"/>
    </location>
</feature>
<keyword evidence="4" id="KW-0547">Nucleotide-binding</keyword>
<evidence type="ECO:0000256" key="6">
    <source>
        <dbReference type="ARBA" id="ARBA00023118"/>
    </source>
</evidence>
<dbReference type="Proteomes" id="UP001500503">
    <property type="component" value="Unassembled WGS sequence"/>
</dbReference>
<proteinExistence type="predicted"/>
<comment type="caution">
    <text evidence="10">The sequence shown here is derived from an EMBL/GenBank/DDBJ whole genome shotgun (WGS) entry which is preliminary data.</text>
</comment>
<feature type="transmembrane region" description="Helical" evidence="8">
    <location>
        <begin position="53"/>
        <end position="71"/>
    </location>
</feature>
<dbReference type="Pfam" id="PF18967">
    <property type="entry name" value="PycTM"/>
    <property type="match status" value="1"/>
</dbReference>